<evidence type="ECO:0000259" key="11">
    <source>
        <dbReference type="Pfam" id="PF02254"/>
    </source>
</evidence>
<dbReference type="SUPFAM" id="SSF51735">
    <property type="entry name" value="NAD(P)-binding Rossmann-fold domains"/>
    <property type="match status" value="1"/>
</dbReference>
<evidence type="ECO:0000256" key="8">
    <source>
        <dbReference type="ARBA" id="ARBA00023136"/>
    </source>
</evidence>
<feature type="transmembrane region" description="Helical" evidence="9">
    <location>
        <begin position="147"/>
        <end position="167"/>
    </location>
</feature>
<feature type="transmembrane region" description="Helical" evidence="9">
    <location>
        <begin position="21"/>
        <end position="41"/>
    </location>
</feature>
<evidence type="ECO:0000256" key="6">
    <source>
        <dbReference type="ARBA" id="ARBA00022989"/>
    </source>
</evidence>
<dbReference type="Pfam" id="PF00999">
    <property type="entry name" value="Na_H_Exchanger"/>
    <property type="match status" value="1"/>
</dbReference>
<dbReference type="Proteomes" id="UP001231197">
    <property type="component" value="Unassembled WGS sequence"/>
</dbReference>
<dbReference type="RefSeq" id="WP_290205251.1">
    <property type="nucleotide sequence ID" value="NZ_JASDDK010000001.1"/>
</dbReference>
<keyword evidence="8 9" id="KW-0472">Membrane</keyword>
<dbReference type="EMBL" id="JASDDK010000001">
    <property type="protein sequence ID" value="MDN3491553.1"/>
    <property type="molecule type" value="Genomic_DNA"/>
</dbReference>
<feature type="transmembrane region" description="Helical" evidence="9">
    <location>
        <begin position="221"/>
        <end position="240"/>
    </location>
</feature>
<evidence type="ECO:0000256" key="2">
    <source>
        <dbReference type="ARBA" id="ARBA00022448"/>
    </source>
</evidence>
<comment type="subcellular location">
    <subcellularLocation>
        <location evidence="1">Cell membrane</location>
        <topology evidence="1">Multi-pass membrane protein</topology>
    </subcellularLocation>
</comment>
<feature type="transmembrane region" description="Helical" evidence="9">
    <location>
        <begin position="301"/>
        <end position="320"/>
    </location>
</feature>
<evidence type="ECO:0000256" key="4">
    <source>
        <dbReference type="ARBA" id="ARBA00022475"/>
    </source>
</evidence>
<reference evidence="12 13" key="1">
    <citation type="journal article" date="2023" name="Int. J. Syst. Evol. Microbiol.">
        <title>Winogradskyella bathintestinalis sp. nov., isolated from the intestine of the deep-sea loosejaw dragonfish, Malacosteus niger.</title>
        <authorList>
            <person name="Uniacke-Lowe S."/>
            <person name="Johnson C.N."/>
            <person name="Stanton C."/>
            <person name="Hill C."/>
            <person name="Ross P."/>
        </authorList>
    </citation>
    <scope>NUCLEOTIDE SEQUENCE [LARGE SCALE GENOMIC DNA]</scope>
    <source>
        <strain evidence="12 13">APC 3343</strain>
    </source>
</reference>
<feature type="domain" description="RCK N-terminal" evidence="11">
    <location>
        <begin position="432"/>
        <end position="514"/>
    </location>
</feature>
<evidence type="ECO:0000256" key="7">
    <source>
        <dbReference type="ARBA" id="ARBA00023065"/>
    </source>
</evidence>
<accession>A0ABT7ZRB7</accession>
<feature type="transmembrane region" description="Helical" evidence="9">
    <location>
        <begin position="179"/>
        <end position="201"/>
    </location>
</feature>
<dbReference type="InterPro" id="IPR003148">
    <property type="entry name" value="RCK_N"/>
</dbReference>
<keyword evidence="7" id="KW-0406">Ion transport</keyword>
<dbReference type="PANTHER" id="PTHR32507:SF0">
    <property type="entry name" value="NA(+)_H(+) ANTIPORTER 2-RELATED"/>
    <property type="match status" value="1"/>
</dbReference>
<protein>
    <submittedName>
        <fullName evidence="12">Sodium:proton antiporter</fullName>
    </submittedName>
</protein>
<dbReference type="InterPro" id="IPR038770">
    <property type="entry name" value="Na+/solute_symporter_sf"/>
</dbReference>
<evidence type="ECO:0000313" key="13">
    <source>
        <dbReference type="Proteomes" id="UP001231197"/>
    </source>
</evidence>
<feature type="transmembrane region" description="Helical" evidence="9">
    <location>
        <begin position="332"/>
        <end position="350"/>
    </location>
</feature>
<keyword evidence="3" id="KW-0050">Antiport</keyword>
<feature type="transmembrane region" description="Helical" evidence="9">
    <location>
        <begin position="395"/>
        <end position="419"/>
    </location>
</feature>
<evidence type="ECO:0000256" key="5">
    <source>
        <dbReference type="ARBA" id="ARBA00022692"/>
    </source>
</evidence>
<feature type="transmembrane region" description="Helical" evidence="9">
    <location>
        <begin position="87"/>
        <end position="106"/>
    </location>
</feature>
<evidence type="ECO:0000259" key="10">
    <source>
        <dbReference type="Pfam" id="PF00999"/>
    </source>
</evidence>
<dbReference type="Pfam" id="PF02254">
    <property type="entry name" value="TrkA_N"/>
    <property type="match status" value="1"/>
</dbReference>
<comment type="caution">
    <text evidence="12">The sequence shown here is derived from an EMBL/GenBank/DDBJ whole genome shotgun (WGS) entry which is preliminary data.</text>
</comment>
<keyword evidence="2" id="KW-0813">Transport</keyword>
<gene>
    <name evidence="12" type="ORF">QMA06_02390</name>
</gene>
<dbReference type="InterPro" id="IPR036291">
    <property type="entry name" value="NAD(P)-bd_dom_sf"/>
</dbReference>
<keyword evidence="5 9" id="KW-0812">Transmembrane</keyword>
<name>A0ABT7ZRB7_9FLAO</name>
<keyword evidence="13" id="KW-1185">Reference proteome</keyword>
<dbReference type="InterPro" id="IPR006153">
    <property type="entry name" value="Cation/H_exchanger_TM"/>
</dbReference>
<feature type="transmembrane region" description="Helical" evidence="9">
    <location>
        <begin position="118"/>
        <end position="141"/>
    </location>
</feature>
<proteinExistence type="predicted"/>
<keyword evidence="6 9" id="KW-1133">Transmembrane helix</keyword>
<evidence type="ECO:0000256" key="9">
    <source>
        <dbReference type="SAM" id="Phobius"/>
    </source>
</evidence>
<sequence length="639" mass="70262">MLELAGIIILGILAQWVAWKFKIPAILPLILIGLLVGPIAAEFLSEDGSKWIEPMWIEPELDDIGKPVLDEHGDPIPGRGLFPGESLYYFVSLAISIILFEGGLTLRRSEIKNVGPVITKLITVGSAITFFGSGIVAHYIFDLRWDLAFLFAGLIIVTGPTVITPILRNIPLKKDVSTVLKWEGILIDPIGALVAVLVFEFISVGGDSGFTKTALIEFGKIVLFGTTFGFTFAHALAFAINRKFIPHYLLNVVSLSTVLLVFVESELFAHESGLLAVVVMGMVLGNSKLENLKELLYFKESLSVLLISILFILLAANINIDDLMLLYTWKTAVLFAVVVFLIRPLAVFVSTHGSKLNLNEKLFISWVGPRGIVAAGIASLFGSKLMREGVEGAEYITPLVFMIVLGTVLLNATTARLFARLVGVFLTKSNGILIVGASKLPRLLGHYLVNNGRHVVLIDSNQNNIDKAEELGLDALNSNIYSDTLSDNIELNDVGYIMAMTGNSDINAYVIEKFGKEFGENGSYRLVTSDEMNNPDKNPKEGLFSPTDDYINLTEVTRKYPAIQEIEIADAAHYESLMEMASKDQYMIPLFLKDEEGELHIISTGNMKVDEIGNDNKLVYLGKPFDVEKVAKEDIELTK</sequence>
<evidence type="ECO:0000256" key="1">
    <source>
        <dbReference type="ARBA" id="ARBA00004651"/>
    </source>
</evidence>
<dbReference type="Gene3D" id="3.40.50.720">
    <property type="entry name" value="NAD(P)-binding Rossmann-like Domain"/>
    <property type="match status" value="1"/>
</dbReference>
<evidence type="ECO:0000313" key="12">
    <source>
        <dbReference type="EMBL" id="MDN3491553.1"/>
    </source>
</evidence>
<organism evidence="12 13">
    <name type="scientific">Winogradskyella bathintestinalis</name>
    <dbReference type="NCBI Taxonomy" id="3035208"/>
    <lineage>
        <taxon>Bacteria</taxon>
        <taxon>Pseudomonadati</taxon>
        <taxon>Bacteroidota</taxon>
        <taxon>Flavobacteriia</taxon>
        <taxon>Flavobacteriales</taxon>
        <taxon>Flavobacteriaceae</taxon>
        <taxon>Winogradskyella</taxon>
    </lineage>
</organism>
<feature type="transmembrane region" description="Helical" evidence="9">
    <location>
        <begin position="362"/>
        <end position="383"/>
    </location>
</feature>
<dbReference type="Gene3D" id="1.20.1530.20">
    <property type="match status" value="1"/>
</dbReference>
<evidence type="ECO:0000256" key="3">
    <source>
        <dbReference type="ARBA" id="ARBA00022449"/>
    </source>
</evidence>
<feature type="transmembrane region" description="Helical" evidence="9">
    <location>
        <begin position="247"/>
        <end position="263"/>
    </location>
</feature>
<keyword evidence="4" id="KW-1003">Cell membrane</keyword>
<feature type="transmembrane region" description="Helical" evidence="9">
    <location>
        <begin position="269"/>
        <end position="289"/>
    </location>
</feature>
<feature type="domain" description="Cation/H+ exchanger transmembrane" evidence="10">
    <location>
        <begin position="12"/>
        <end position="416"/>
    </location>
</feature>
<dbReference type="PANTHER" id="PTHR32507">
    <property type="entry name" value="NA(+)/H(+) ANTIPORTER 1"/>
    <property type="match status" value="1"/>
</dbReference>